<protein>
    <submittedName>
        <fullName evidence="1">Uncharacterized protein</fullName>
    </submittedName>
</protein>
<gene>
    <name evidence="1" type="ORF">AKK44_07940</name>
</gene>
<dbReference type="STRING" id="119224.AKK44_07940"/>
<dbReference type="PATRIC" id="fig|119224.3.peg.1342"/>
<reference evidence="1 2" key="1">
    <citation type="submission" date="2015-08" db="EMBL/GenBank/DDBJ databases">
        <title>Genome sequence of Streptococcus phocae subsp. phocae ATCC 51973T isolated from liver specimen obtained from seal.</title>
        <authorList>
            <person name="Avendano-Herrera R."/>
        </authorList>
    </citation>
    <scope>NUCLEOTIDE SEQUENCE [LARGE SCALE GENOMIC DNA]</scope>
    <source>
        <strain evidence="1 2">ATCC 51973</strain>
    </source>
</reference>
<accession>A0A0N8FX06</accession>
<proteinExistence type="predicted"/>
<comment type="caution">
    <text evidence="1">The sequence shown here is derived from an EMBL/GenBank/DDBJ whole genome shotgun (WGS) entry which is preliminary data.</text>
</comment>
<evidence type="ECO:0000313" key="1">
    <source>
        <dbReference type="EMBL" id="KPJ21795.1"/>
    </source>
</evidence>
<evidence type="ECO:0000313" key="2">
    <source>
        <dbReference type="Proteomes" id="UP000049578"/>
    </source>
</evidence>
<dbReference type="Proteomes" id="UP000049578">
    <property type="component" value="Unassembled WGS sequence"/>
</dbReference>
<organism evidence="1 2">
    <name type="scientific">Streptococcus phocae</name>
    <dbReference type="NCBI Taxonomy" id="119224"/>
    <lineage>
        <taxon>Bacteria</taxon>
        <taxon>Bacillati</taxon>
        <taxon>Bacillota</taxon>
        <taxon>Bacilli</taxon>
        <taxon>Lactobacillales</taxon>
        <taxon>Streptococcaceae</taxon>
        <taxon>Streptococcus</taxon>
    </lineage>
</organism>
<name>A0A0N8FX06_9STRE</name>
<dbReference type="RefSeq" id="WP_054279240.1">
    <property type="nucleotide sequence ID" value="NZ_LHQM01000046.1"/>
</dbReference>
<dbReference type="EMBL" id="LHQM01000046">
    <property type="protein sequence ID" value="KPJ21795.1"/>
    <property type="molecule type" value="Genomic_DNA"/>
</dbReference>
<keyword evidence="2" id="KW-1185">Reference proteome</keyword>
<dbReference type="AlphaFoldDB" id="A0A0N8FX06"/>
<sequence length="84" mass="10010">MVEILLNGERIDMQSNFRTSFLVAIDYLRHEQAESLHELEEEFKDYTDEDLMDYIENEFDVTPKLLINRILDSKWGADIQILDD</sequence>